<evidence type="ECO:0000256" key="6">
    <source>
        <dbReference type="ARBA" id="ARBA00023242"/>
    </source>
</evidence>
<dbReference type="Pfam" id="PF11708">
    <property type="entry name" value="Slu7"/>
    <property type="match status" value="1"/>
</dbReference>
<feature type="region of interest" description="Disordered" evidence="8">
    <location>
        <begin position="21"/>
        <end position="45"/>
    </location>
</feature>
<keyword evidence="5 7" id="KW-0508">mRNA splicing</keyword>
<accession>A0ABQ8F1E3</accession>
<comment type="function">
    <text evidence="7">Involved in pre-mRNA splicing.</text>
</comment>
<proteinExistence type="inferred from homology"/>
<feature type="domain" description="Pre-mRNA-splicing factor SLU7" evidence="9">
    <location>
        <begin position="138"/>
        <end position="449"/>
    </location>
</feature>
<name>A0ABQ8F1E3_9FUNG</name>
<evidence type="ECO:0000256" key="4">
    <source>
        <dbReference type="ARBA" id="ARBA00022728"/>
    </source>
</evidence>
<keyword evidence="6 7" id="KW-0539">Nucleus</keyword>
<evidence type="ECO:0000313" key="11">
    <source>
        <dbReference type="Proteomes" id="UP001648503"/>
    </source>
</evidence>
<keyword evidence="3 7" id="KW-0507">mRNA processing</keyword>
<evidence type="ECO:0000259" key="9">
    <source>
        <dbReference type="Pfam" id="PF11708"/>
    </source>
</evidence>
<comment type="subunit">
    <text evidence="7">Associated with the spliceosome.</text>
</comment>
<evidence type="ECO:0000256" key="2">
    <source>
        <dbReference type="ARBA" id="ARBA00007203"/>
    </source>
</evidence>
<reference evidence="10 11" key="1">
    <citation type="submission" date="2021-02" db="EMBL/GenBank/DDBJ databases">
        <title>Variation within the Batrachochytrium salamandrivorans European outbreak.</title>
        <authorList>
            <person name="Kelly M."/>
            <person name="Pasmans F."/>
            <person name="Shea T.P."/>
            <person name="Munoz J.F."/>
            <person name="Carranza S."/>
            <person name="Cuomo C.A."/>
            <person name="Martel A."/>
        </authorList>
    </citation>
    <scope>NUCLEOTIDE SEQUENCE [LARGE SCALE GENOMIC DNA]</scope>
    <source>
        <strain evidence="10 11">AMFP18/2</strain>
    </source>
</reference>
<keyword evidence="4 7" id="KW-0747">Spliceosome</keyword>
<evidence type="ECO:0000256" key="7">
    <source>
        <dbReference type="RuleBase" id="RU367071"/>
    </source>
</evidence>
<evidence type="ECO:0000313" key="10">
    <source>
        <dbReference type="EMBL" id="KAH6590378.1"/>
    </source>
</evidence>
<organism evidence="10 11">
    <name type="scientific">Batrachochytrium salamandrivorans</name>
    <dbReference type="NCBI Taxonomy" id="1357716"/>
    <lineage>
        <taxon>Eukaryota</taxon>
        <taxon>Fungi</taxon>
        <taxon>Fungi incertae sedis</taxon>
        <taxon>Chytridiomycota</taxon>
        <taxon>Chytridiomycota incertae sedis</taxon>
        <taxon>Chytridiomycetes</taxon>
        <taxon>Rhizophydiales</taxon>
        <taxon>Rhizophydiales incertae sedis</taxon>
        <taxon>Batrachochytrium</taxon>
    </lineage>
</organism>
<dbReference type="EMBL" id="JAFCIX010000433">
    <property type="protein sequence ID" value="KAH6590378.1"/>
    <property type="molecule type" value="Genomic_DNA"/>
</dbReference>
<dbReference type="PANTHER" id="PTHR12942:SF2">
    <property type="entry name" value="PRE-MRNA-SPLICING FACTOR SLU7"/>
    <property type="match status" value="1"/>
</dbReference>
<comment type="caution">
    <text evidence="10">The sequence shown here is derived from an EMBL/GenBank/DDBJ whole genome shotgun (WGS) entry which is preliminary data.</text>
</comment>
<protein>
    <recommendedName>
        <fullName evidence="7">Pre-mRNA-splicing factor SLU7</fullName>
    </recommendedName>
</protein>
<dbReference type="PANTHER" id="PTHR12942">
    <property type="entry name" value="STEP II SPLICING FACTOR SLU7"/>
    <property type="match status" value="1"/>
</dbReference>
<dbReference type="InterPro" id="IPR021715">
    <property type="entry name" value="Slu7_dom"/>
</dbReference>
<sequence>MSTTTGKLSREDFRKEKIIEEQRKAGTLPAEVDPETGRDINPHIPQYISKPPWYLDIQHATLKHQRYEEETKGTDMNSWYARGARQGPAATKYRKGACANCGALTHSTKDCMDRPRKKGAKWSGTDIQADEVIVNVELGFEGKRDRWNGYDASDHLKNVEEWDVIEEKRRLRREKDAHDTLAAAAKASVAKNNDAVAAAAAAAATELDGMAESTSATPIDNGFKKPAARVGLVSAEMAAAAAAAAAAVDDSSDDEDEDKYAEKADVAGQKLDTKSRITVRNLRIREDTAKYLRNLDVNSAHYDPKTRSMRQNPHTGKDASEVTYAGDNVMRFSGDVAKVAQLQAFAWQAEGRGKEVHLQANPTQAELLFKEYQTKKGDVSEAQKNSILEKYGGAEHLDAPPKELLLAETEHYVEYSQTGRLIKGQERARAKSKYEEDIFPLNHTTVWGSWWKNGKWGYGCCHATLRAAYCGGKASIEAALASHERLAQTTGTDGTEATGSAVASSSKKSLLDQYVQRASAEGSNMSRSELPTKTRLGESTAIMDSNKLNDALNAERKRKNLLDTELDDRRRGKTKYNSFKDTGELTEEQLEAYRMERQRGEDPMANYVDNE</sequence>
<comment type="similarity">
    <text evidence="2 7">Belongs to the SLU7 family.</text>
</comment>
<comment type="subcellular location">
    <subcellularLocation>
        <location evidence="1 7">Nucleus</location>
    </subcellularLocation>
</comment>
<feature type="region of interest" description="Disordered" evidence="8">
    <location>
        <begin position="247"/>
        <end position="266"/>
    </location>
</feature>
<evidence type="ECO:0000256" key="3">
    <source>
        <dbReference type="ARBA" id="ARBA00022664"/>
    </source>
</evidence>
<evidence type="ECO:0000256" key="5">
    <source>
        <dbReference type="ARBA" id="ARBA00023187"/>
    </source>
</evidence>
<keyword evidence="11" id="KW-1185">Reference proteome</keyword>
<gene>
    <name evidence="10" type="ORF">BASA50_009353</name>
</gene>
<evidence type="ECO:0000256" key="8">
    <source>
        <dbReference type="SAM" id="MobiDB-lite"/>
    </source>
</evidence>
<evidence type="ECO:0000256" key="1">
    <source>
        <dbReference type="ARBA" id="ARBA00004123"/>
    </source>
</evidence>
<feature type="compositionally biased region" description="Acidic residues" evidence="8">
    <location>
        <begin position="250"/>
        <end position="259"/>
    </location>
</feature>
<dbReference type="Proteomes" id="UP001648503">
    <property type="component" value="Unassembled WGS sequence"/>
</dbReference>
<dbReference type="InterPro" id="IPR039974">
    <property type="entry name" value="Splicing_factor_SLU7"/>
</dbReference>